<dbReference type="Pfam" id="PF13749">
    <property type="entry name" value="HATPase_c_4"/>
    <property type="match status" value="1"/>
</dbReference>
<dbReference type="Gene3D" id="3.30.950.30">
    <property type="entry name" value="Schlafen, AAA domain"/>
    <property type="match status" value="1"/>
</dbReference>
<accession>A0A930UIE9</accession>
<dbReference type="InterPro" id="IPR007421">
    <property type="entry name" value="Schlafen_AlbA_2_dom"/>
</dbReference>
<evidence type="ECO:0000313" key="3">
    <source>
        <dbReference type="Proteomes" id="UP000604381"/>
    </source>
</evidence>
<gene>
    <name evidence="2" type="ORF">ISN26_05325</name>
</gene>
<keyword evidence="3" id="KW-1185">Reference proteome</keyword>
<organism evidence="2 3">
    <name type="scientific">Candidatus Amphirhobacter heronislandensis</name>
    <dbReference type="NCBI Taxonomy" id="1732024"/>
    <lineage>
        <taxon>Bacteria</taxon>
        <taxon>Pseudomonadati</taxon>
        <taxon>Pseudomonadota</taxon>
        <taxon>Gammaproteobacteria</taxon>
        <taxon>Candidatus Tethybacterales</taxon>
        <taxon>Candidatus Tethybacteraceae</taxon>
        <taxon>Candidatus Amphirhobacter</taxon>
    </lineage>
</organism>
<protein>
    <submittedName>
        <fullName evidence="2">DNA binding domain-containing protein</fullName>
    </submittedName>
</protein>
<dbReference type="InterPro" id="IPR038475">
    <property type="entry name" value="RecG_C_sf"/>
</dbReference>
<proteinExistence type="predicted"/>
<evidence type="ECO:0000313" key="2">
    <source>
        <dbReference type="EMBL" id="MBF2735482.1"/>
    </source>
</evidence>
<name>A0A930UIE9_9GAMM</name>
<dbReference type="AlphaFoldDB" id="A0A930UIE9"/>
<evidence type="ECO:0000259" key="1">
    <source>
        <dbReference type="Pfam" id="PF04326"/>
    </source>
</evidence>
<sequence>MLSKKDITSATVIHLAGERHVPGIELGQRDLHLDELCKHCCAIANSGGGNIVLGLTATTPRKVVGTAACSNPAEVERKIAAALKPAVKIEIAEIKHPQGRVVVVIVPPRAKGRAVSYEGAFYKKAGGRLAAMTFDEIARIVPEANGHWLDQICVAGLRPAEVIRLLDVGVFYRMSGGSWPEKEGQIMKDLANAGILAPAQDSGGFAITRMGVLLLAESIEECSSEVASKRFTVTRYKGTKKGAGMFQRSYEKGHVPYFDHMMTSTLGQMYNPYIIEGVFGRVIEFVPHAAVKELVLNAIIHQDFSSDGCAALDVYDDRVEITNPGEVLTGTDRIIDKQNSRNPKLLRVMQHLRMASQAGAGIDKVIGILEQEQAGPLEVVSEGGTTKVTLFHKKNYGKMNRSLKKTALYQHCVLKHLAGEMMTNGSARARFKIGTKNRITIWRLIKELVDEGKIKPSAENKSSNKYASYLPYWA</sequence>
<feature type="domain" description="Schlafen AlbA-2" evidence="1">
    <location>
        <begin position="35"/>
        <end position="130"/>
    </location>
</feature>
<dbReference type="PANTHER" id="PTHR30595">
    <property type="entry name" value="GLPR-RELATED TRANSCRIPTIONAL REPRESSOR"/>
    <property type="match status" value="1"/>
</dbReference>
<dbReference type="InterPro" id="IPR038461">
    <property type="entry name" value="Schlafen_AlbA_2_dom_sf"/>
</dbReference>
<reference evidence="2" key="1">
    <citation type="submission" date="2020-10" db="EMBL/GenBank/DDBJ databases">
        <title>An improved Amphimedon queenslandica hologenome assembly reveals how three proteobacterial symbionts can extend the metabolic phenotypic of their marine sponge host.</title>
        <authorList>
            <person name="Degnan B."/>
            <person name="Degnan S."/>
            <person name="Xiang X."/>
        </authorList>
    </citation>
    <scope>NUCLEOTIDE SEQUENCE</scope>
    <source>
        <strain evidence="2">AqS2</strain>
    </source>
</reference>
<dbReference type="Gene3D" id="3.30.565.60">
    <property type="match status" value="1"/>
</dbReference>
<dbReference type="EMBL" id="JADHEI010000033">
    <property type="protein sequence ID" value="MBF2735482.1"/>
    <property type="molecule type" value="Genomic_DNA"/>
</dbReference>
<dbReference type="Proteomes" id="UP000604381">
    <property type="component" value="Unassembled WGS sequence"/>
</dbReference>
<dbReference type="PANTHER" id="PTHR30595:SF6">
    <property type="entry name" value="SCHLAFEN ALBA-2 DOMAIN-CONTAINING PROTEIN"/>
    <property type="match status" value="1"/>
</dbReference>
<comment type="caution">
    <text evidence="2">The sequence shown here is derived from an EMBL/GenBank/DDBJ whole genome shotgun (WGS) entry which is preliminary data.</text>
</comment>
<dbReference type="Pfam" id="PF04326">
    <property type="entry name" value="SLFN_AlbA_2"/>
    <property type="match status" value="1"/>
</dbReference>